<name>A0A2V3TQY9_9HYPH</name>
<dbReference type="SUPFAM" id="SSF52540">
    <property type="entry name" value="P-loop containing nucleoside triphosphate hydrolases"/>
    <property type="match status" value="1"/>
</dbReference>
<dbReference type="InterPro" id="IPR027417">
    <property type="entry name" value="P-loop_NTPase"/>
</dbReference>
<keyword evidence="5" id="KW-0029">Amino-acid transport</keyword>
<evidence type="ECO:0000259" key="6">
    <source>
        <dbReference type="PROSITE" id="PS50893"/>
    </source>
</evidence>
<dbReference type="AlphaFoldDB" id="A0A2V3TQY9"/>
<dbReference type="GO" id="GO:0005524">
    <property type="term" value="F:ATP binding"/>
    <property type="evidence" value="ECO:0007669"/>
    <property type="project" value="UniProtKB-KW"/>
</dbReference>
<evidence type="ECO:0000313" key="8">
    <source>
        <dbReference type="Proteomes" id="UP000248021"/>
    </source>
</evidence>
<dbReference type="InterPro" id="IPR003593">
    <property type="entry name" value="AAA+_ATPase"/>
</dbReference>
<dbReference type="GO" id="GO:0015658">
    <property type="term" value="F:branched-chain amino acid transmembrane transporter activity"/>
    <property type="evidence" value="ECO:0007669"/>
    <property type="project" value="TreeGrafter"/>
</dbReference>
<gene>
    <name evidence="7" type="ORF">C7450_12235</name>
</gene>
<protein>
    <submittedName>
        <fullName evidence="7">Branched-chain amino acid transport system ATP-binding protein</fullName>
    </submittedName>
</protein>
<keyword evidence="2" id="KW-0813">Transport</keyword>
<dbReference type="Pfam" id="PF00005">
    <property type="entry name" value="ABC_tran"/>
    <property type="match status" value="1"/>
</dbReference>
<dbReference type="EMBL" id="QJJK01000022">
    <property type="protein sequence ID" value="PXW50924.1"/>
    <property type="molecule type" value="Genomic_DNA"/>
</dbReference>
<dbReference type="PANTHER" id="PTHR43820">
    <property type="entry name" value="HIGH-AFFINITY BRANCHED-CHAIN AMINO ACID TRANSPORT ATP-BINDING PROTEIN LIVF"/>
    <property type="match status" value="1"/>
</dbReference>
<dbReference type="GO" id="GO:0016887">
    <property type="term" value="F:ATP hydrolysis activity"/>
    <property type="evidence" value="ECO:0007669"/>
    <property type="project" value="InterPro"/>
</dbReference>
<dbReference type="CDD" id="cd03224">
    <property type="entry name" value="ABC_TM1139_LivF_branched"/>
    <property type="match status" value="1"/>
</dbReference>
<dbReference type="RefSeq" id="WP_110378458.1">
    <property type="nucleotide sequence ID" value="NZ_JAHBRY010000004.1"/>
</dbReference>
<comment type="similarity">
    <text evidence="1">Belongs to the ABC transporter superfamily.</text>
</comment>
<dbReference type="PROSITE" id="PS50893">
    <property type="entry name" value="ABC_TRANSPORTER_2"/>
    <property type="match status" value="1"/>
</dbReference>
<dbReference type="SMART" id="SM00382">
    <property type="entry name" value="AAA"/>
    <property type="match status" value="1"/>
</dbReference>
<comment type="caution">
    <text evidence="7">The sequence shown here is derived from an EMBL/GenBank/DDBJ whole genome shotgun (WGS) entry which is preliminary data.</text>
</comment>
<evidence type="ECO:0000256" key="4">
    <source>
        <dbReference type="ARBA" id="ARBA00022840"/>
    </source>
</evidence>
<evidence type="ECO:0000256" key="5">
    <source>
        <dbReference type="ARBA" id="ARBA00022970"/>
    </source>
</evidence>
<organism evidence="7 8">
    <name type="scientific">Chelatococcus asaccharovorans</name>
    <dbReference type="NCBI Taxonomy" id="28210"/>
    <lineage>
        <taxon>Bacteria</taxon>
        <taxon>Pseudomonadati</taxon>
        <taxon>Pseudomonadota</taxon>
        <taxon>Alphaproteobacteria</taxon>
        <taxon>Hyphomicrobiales</taxon>
        <taxon>Chelatococcaceae</taxon>
        <taxon>Chelatococcus</taxon>
    </lineage>
</organism>
<reference evidence="7 8" key="1">
    <citation type="submission" date="2018-05" db="EMBL/GenBank/DDBJ databases">
        <title>Genomic Encyclopedia of Type Strains, Phase IV (KMG-IV): sequencing the most valuable type-strain genomes for metagenomic binning, comparative biology and taxonomic classification.</title>
        <authorList>
            <person name="Goeker M."/>
        </authorList>
    </citation>
    <scope>NUCLEOTIDE SEQUENCE [LARGE SCALE GENOMIC DNA]</scope>
    <source>
        <strain evidence="7 8">DSM 6462</strain>
    </source>
</reference>
<evidence type="ECO:0000256" key="2">
    <source>
        <dbReference type="ARBA" id="ARBA00022448"/>
    </source>
</evidence>
<sequence length="237" mass="25865">MNEALLKLDKVSAFYGNLKAVDEVDLAIRPGELMCVIGPNGAGKTSLLKAISRTLTTVSGTVTFLGQPTNRASAQQLVSKGLIHVPEGRQVFAMMSVEENLRVGGYARRDQDLGSDLETVFNLFPRLRERRSQMAISLSGGEQQMLAIGRALMGRPKVLMLDEPSMGLAPVIIKEIYKEIRRLKETGITILLVEQNAKLALDVADHALIISAGRTRFAGPAEVVRRDRSAQSLIFGH</sequence>
<dbReference type="PANTHER" id="PTHR43820:SF4">
    <property type="entry name" value="HIGH-AFFINITY BRANCHED-CHAIN AMINO ACID TRANSPORT ATP-BINDING PROTEIN LIVF"/>
    <property type="match status" value="1"/>
</dbReference>
<dbReference type="InterPro" id="IPR003439">
    <property type="entry name" value="ABC_transporter-like_ATP-bd"/>
</dbReference>
<dbReference type="OrthoDB" id="9806149at2"/>
<keyword evidence="8" id="KW-1185">Reference proteome</keyword>
<evidence type="ECO:0000256" key="3">
    <source>
        <dbReference type="ARBA" id="ARBA00022741"/>
    </source>
</evidence>
<feature type="domain" description="ABC transporter" evidence="6">
    <location>
        <begin position="6"/>
        <end position="237"/>
    </location>
</feature>
<keyword evidence="4 7" id="KW-0067">ATP-binding</keyword>
<evidence type="ECO:0000313" key="7">
    <source>
        <dbReference type="EMBL" id="PXW50924.1"/>
    </source>
</evidence>
<dbReference type="GO" id="GO:0015807">
    <property type="term" value="P:L-amino acid transport"/>
    <property type="evidence" value="ECO:0007669"/>
    <property type="project" value="TreeGrafter"/>
</dbReference>
<keyword evidence="3" id="KW-0547">Nucleotide-binding</keyword>
<dbReference type="InterPro" id="IPR017871">
    <property type="entry name" value="ABC_transporter-like_CS"/>
</dbReference>
<accession>A0A2V3TQY9</accession>
<evidence type="ECO:0000256" key="1">
    <source>
        <dbReference type="ARBA" id="ARBA00005417"/>
    </source>
</evidence>
<dbReference type="Proteomes" id="UP000248021">
    <property type="component" value="Unassembled WGS sequence"/>
</dbReference>
<dbReference type="PROSITE" id="PS00211">
    <property type="entry name" value="ABC_TRANSPORTER_1"/>
    <property type="match status" value="1"/>
</dbReference>
<dbReference type="Gene3D" id="3.40.50.300">
    <property type="entry name" value="P-loop containing nucleotide triphosphate hydrolases"/>
    <property type="match status" value="1"/>
</dbReference>
<dbReference type="InterPro" id="IPR052156">
    <property type="entry name" value="BCAA_Transport_ATP-bd_LivF"/>
</dbReference>
<proteinExistence type="inferred from homology"/>